<dbReference type="Proteomes" id="UP000187429">
    <property type="component" value="Unassembled WGS sequence"/>
</dbReference>
<evidence type="ECO:0000259" key="2">
    <source>
        <dbReference type="Pfam" id="PF04690"/>
    </source>
</evidence>
<organism evidence="3 4">
    <name type="scientific">Smittium culicis</name>
    <dbReference type="NCBI Taxonomy" id="133412"/>
    <lineage>
        <taxon>Eukaryota</taxon>
        <taxon>Fungi</taxon>
        <taxon>Fungi incertae sedis</taxon>
        <taxon>Zoopagomycota</taxon>
        <taxon>Kickxellomycotina</taxon>
        <taxon>Harpellomycetes</taxon>
        <taxon>Harpellales</taxon>
        <taxon>Legeriomycetaceae</taxon>
        <taxon>Smittium</taxon>
    </lineage>
</organism>
<dbReference type="CDD" id="cd00084">
    <property type="entry name" value="HMG-box_SF"/>
    <property type="match status" value="1"/>
</dbReference>
<dbReference type="Gene3D" id="1.10.30.10">
    <property type="entry name" value="High mobility group box domain"/>
    <property type="match status" value="1"/>
</dbReference>
<feature type="compositionally biased region" description="Polar residues" evidence="1">
    <location>
        <begin position="213"/>
        <end position="224"/>
    </location>
</feature>
<dbReference type="InterPro" id="IPR056775">
    <property type="entry name" value="YABBY_C"/>
</dbReference>
<feature type="compositionally biased region" description="Polar residues" evidence="1">
    <location>
        <begin position="254"/>
        <end position="266"/>
    </location>
</feature>
<evidence type="ECO:0000256" key="1">
    <source>
        <dbReference type="SAM" id="MobiDB-lite"/>
    </source>
</evidence>
<dbReference type="InterPro" id="IPR036910">
    <property type="entry name" value="HMG_box_dom_sf"/>
</dbReference>
<feature type="region of interest" description="Disordered" evidence="1">
    <location>
        <begin position="189"/>
        <end position="224"/>
    </location>
</feature>
<sequence length="304" mass="31574">MPKQASKKSGGRKLSSYNVYMKEALPKYKSDHPGVSHKDAFCQVANNWKNSTAEEKAALVNVAGNAGTTMSGSTMSKGETMSNIVCDEKTDSNCADEDSIFSGRVTSKVAATFGGSIETSNCEVSSSGLKMTGRVVSDTMTSMHDGGNIGSSIMSGGGANGRVLGCSDNKVSGKNLEINAELARSAVVEPTASTAKSSAIDTSTSNTNSDASVGNSTMSTETSNFRAGNEEIAETAAAGSGGISGQRNSDHANNDVTTKDSANAMSSKKSGFMDIIDSIPSLNTQSEDYVSKQESHSQRIFGLW</sequence>
<gene>
    <name evidence="3" type="ORF">AYI69_g3300</name>
</gene>
<dbReference type="AlphaFoldDB" id="A0A1R1YK21"/>
<name>A0A1R1YK21_9FUNG</name>
<dbReference type="SUPFAM" id="SSF47095">
    <property type="entry name" value="HMG-box"/>
    <property type="match status" value="1"/>
</dbReference>
<reference evidence="4" key="1">
    <citation type="submission" date="2017-01" db="EMBL/GenBank/DDBJ databases">
        <authorList>
            <person name="Wang Y."/>
            <person name="White M."/>
            <person name="Kvist S."/>
            <person name="Moncalvo J.-M."/>
        </authorList>
    </citation>
    <scope>NUCLEOTIDE SEQUENCE [LARGE SCALE GENOMIC DNA]</scope>
    <source>
        <strain evidence="4">ID-206-W2</strain>
    </source>
</reference>
<evidence type="ECO:0000313" key="4">
    <source>
        <dbReference type="Proteomes" id="UP000187429"/>
    </source>
</evidence>
<dbReference type="OrthoDB" id="667577at2759"/>
<feature type="region of interest" description="Disordered" evidence="1">
    <location>
        <begin position="236"/>
        <end position="266"/>
    </location>
</feature>
<accession>A0A1R1YK21</accession>
<feature type="domain" description="YABBY protein C-terminal" evidence="2">
    <location>
        <begin position="12"/>
        <end position="50"/>
    </location>
</feature>
<proteinExistence type="predicted"/>
<comment type="caution">
    <text evidence="3">The sequence shown here is derived from an EMBL/GenBank/DDBJ whole genome shotgun (WGS) entry which is preliminary data.</text>
</comment>
<evidence type="ECO:0000313" key="3">
    <source>
        <dbReference type="EMBL" id="OMJ27269.1"/>
    </source>
</evidence>
<feature type="compositionally biased region" description="Low complexity" evidence="1">
    <location>
        <begin position="197"/>
        <end position="212"/>
    </location>
</feature>
<keyword evidence="4" id="KW-1185">Reference proteome</keyword>
<protein>
    <recommendedName>
        <fullName evidence="2">YABBY protein C-terminal domain-containing protein</fullName>
    </recommendedName>
</protein>
<dbReference type="EMBL" id="LSSM01001094">
    <property type="protein sequence ID" value="OMJ27269.1"/>
    <property type="molecule type" value="Genomic_DNA"/>
</dbReference>
<dbReference type="Pfam" id="PF04690">
    <property type="entry name" value="YABBY"/>
    <property type="match status" value="1"/>
</dbReference>